<evidence type="ECO:0000313" key="8">
    <source>
        <dbReference type="EMBL" id="POB00767.1"/>
    </source>
</evidence>
<evidence type="ECO:0000256" key="2">
    <source>
        <dbReference type="ARBA" id="ARBA00007928"/>
    </source>
</evidence>
<evidence type="ECO:0000256" key="7">
    <source>
        <dbReference type="SAM" id="Phobius"/>
    </source>
</evidence>
<evidence type="ECO:0000256" key="3">
    <source>
        <dbReference type="ARBA" id="ARBA00022475"/>
    </source>
</evidence>
<name>A0A2P4EQ76_9GAMM</name>
<evidence type="ECO:0000256" key="6">
    <source>
        <dbReference type="ARBA" id="ARBA00023136"/>
    </source>
</evidence>
<comment type="subcellular location">
    <subcellularLocation>
        <location evidence="1">Cell membrane</location>
        <topology evidence="1">Multi-pass membrane protein</topology>
    </subcellularLocation>
</comment>
<dbReference type="RefSeq" id="WP_104739936.1">
    <property type="nucleotide sequence ID" value="NZ_BMHR01000037.1"/>
</dbReference>
<keyword evidence="3" id="KW-1003">Cell membrane</keyword>
<feature type="transmembrane region" description="Helical" evidence="7">
    <location>
        <begin position="113"/>
        <end position="134"/>
    </location>
</feature>
<keyword evidence="5 7" id="KW-1133">Transmembrane helix</keyword>
<comment type="similarity">
    <text evidence="2">Belongs to the Rht family.</text>
</comment>
<evidence type="ECO:0000256" key="1">
    <source>
        <dbReference type="ARBA" id="ARBA00004651"/>
    </source>
</evidence>
<dbReference type="InterPro" id="IPR001123">
    <property type="entry name" value="LeuE-type"/>
</dbReference>
<dbReference type="OrthoDB" id="9804822at2"/>
<dbReference type="GO" id="GO:0042970">
    <property type="term" value="F:homoserine transmembrane transporter activity"/>
    <property type="evidence" value="ECO:0007669"/>
    <property type="project" value="TreeGrafter"/>
</dbReference>
<evidence type="ECO:0000256" key="4">
    <source>
        <dbReference type="ARBA" id="ARBA00022692"/>
    </source>
</evidence>
<keyword evidence="6 7" id="KW-0472">Membrane</keyword>
<feature type="transmembrane region" description="Helical" evidence="7">
    <location>
        <begin position="67"/>
        <end position="85"/>
    </location>
</feature>
<dbReference type="PANTHER" id="PTHR30086:SF14">
    <property type="entry name" value="HOMOSERINE_HOMOSERINE LACTONE EFFLUX PROTEIN"/>
    <property type="match status" value="1"/>
</dbReference>
<gene>
    <name evidence="8" type="ORF">C1949_18985</name>
</gene>
<dbReference type="GO" id="GO:0005886">
    <property type="term" value="C:plasma membrane"/>
    <property type="evidence" value="ECO:0007669"/>
    <property type="project" value="UniProtKB-SubCell"/>
</dbReference>
<proteinExistence type="inferred from homology"/>
<dbReference type="EMBL" id="PPSK01000042">
    <property type="protein sequence ID" value="POB00767.1"/>
    <property type="molecule type" value="Genomic_DNA"/>
</dbReference>
<accession>A0A2P4EQ76</accession>
<evidence type="ECO:0000313" key="9">
    <source>
        <dbReference type="Proteomes" id="UP000243451"/>
    </source>
</evidence>
<evidence type="ECO:0000256" key="5">
    <source>
        <dbReference type="ARBA" id="ARBA00022989"/>
    </source>
</evidence>
<dbReference type="Pfam" id="PF01810">
    <property type="entry name" value="LysE"/>
    <property type="match status" value="1"/>
</dbReference>
<keyword evidence="9" id="KW-1185">Reference proteome</keyword>
<feature type="transmembrane region" description="Helical" evidence="7">
    <location>
        <begin position="6"/>
        <end position="25"/>
    </location>
</feature>
<dbReference type="AlphaFoldDB" id="A0A2P4EQ76"/>
<dbReference type="Proteomes" id="UP000243451">
    <property type="component" value="Unassembled WGS sequence"/>
</dbReference>
<reference evidence="8 9" key="1">
    <citation type="submission" date="2018-01" db="EMBL/GenBank/DDBJ databases">
        <title>Draft genome of the type strain Pseudomonas oceani DSM 100277 isolated from the deep water in Okinawa trough, northwestern Pacific Ocean.</title>
        <authorList>
            <person name="Gomila M."/>
            <person name="Mulet M."/>
            <person name="Garcia-Valdes E."/>
            <person name="Lalucat J."/>
        </authorList>
    </citation>
    <scope>NUCLEOTIDE SEQUENCE [LARGE SCALE GENOMIC DNA]</scope>
    <source>
        <strain evidence="8 9">DSM 100277</strain>
    </source>
</reference>
<organism evidence="8 9">
    <name type="scientific">Halopseudomonas oceani</name>
    <dbReference type="NCBI Taxonomy" id="1708783"/>
    <lineage>
        <taxon>Bacteria</taxon>
        <taxon>Pseudomonadati</taxon>
        <taxon>Pseudomonadota</taxon>
        <taxon>Gammaproteobacteria</taxon>
        <taxon>Pseudomonadales</taxon>
        <taxon>Pseudomonadaceae</taxon>
        <taxon>Halopseudomonas</taxon>
    </lineage>
</organism>
<feature type="transmembrane region" description="Helical" evidence="7">
    <location>
        <begin position="37"/>
        <end position="61"/>
    </location>
</feature>
<sequence>MLSFEFLLTSLVVVLIPGTGVLYTVATGLFSGKRASFIAALGCTLGILPALLASSLGLAAVFHTSAVAFQVVKYVGVVYLLYLAWQMWRSPSPLQVAEGGASGGFSSIAVKGFLLNILNPKLSIFFLAFLPQFVPGAAENALNSMLLLGAVFMLMTFVIFVMYGFLSSLFAAYIMKSDRAGVVIQRIFATSFAALGFKLALSERV</sequence>
<feature type="transmembrane region" description="Helical" evidence="7">
    <location>
        <begin position="146"/>
        <end position="171"/>
    </location>
</feature>
<dbReference type="PANTHER" id="PTHR30086">
    <property type="entry name" value="ARGININE EXPORTER PROTEIN ARGO"/>
    <property type="match status" value="1"/>
</dbReference>
<dbReference type="PIRSF" id="PIRSF006324">
    <property type="entry name" value="LeuE"/>
    <property type="match status" value="1"/>
</dbReference>
<comment type="caution">
    <text evidence="8">The sequence shown here is derived from an EMBL/GenBank/DDBJ whole genome shotgun (WGS) entry which is preliminary data.</text>
</comment>
<protein>
    <submittedName>
        <fullName evidence="8">Lysine transporter LysE</fullName>
    </submittedName>
</protein>
<keyword evidence="4 7" id="KW-0812">Transmembrane</keyword>